<evidence type="ECO:0000313" key="2">
    <source>
        <dbReference type="EMBL" id="MBB5317363.1"/>
    </source>
</evidence>
<name>A0A7W8IJJ2_9BACT</name>
<accession>A0A7W8IJJ2</accession>
<feature type="region of interest" description="Disordered" evidence="1">
    <location>
        <begin position="1"/>
        <end position="31"/>
    </location>
</feature>
<reference evidence="2" key="1">
    <citation type="submission" date="2020-08" db="EMBL/GenBank/DDBJ databases">
        <title>Genomic Encyclopedia of Type Strains, Phase IV (KMG-V): Genome sequencing to study the core and pangenomes of soil and plant-associated prokaryotes.</title>
        <authorList>
            <person name="Whitman W."/>
        </authorList>
    </citation>
    <scope>NUCLEOTIDE SEQUENCE [LARGE SCALE GENOMIC DNA]</scope>
    <source>
        <strain evidence="2">M8UP27</strain>
    </source>
</reference>
<organism evidence="2 3">
    <name type="scientific">Tunturiibacter empetritectus</name>
    <dbReference type="NCBI Taxonomy" id="3069691"/>
    <lineage>
        <taxon>Bacteria</taxon>
        <taxon>Pseudomonadati</taxon>
        <taxon>Acidobacteriota</taxon>
        <taxon>Terriglobia</taxon>
        <taxon>Terriglobales</taxon>
        <taxon>Acidobacteriaceae</taxon>
        <taxon>Tunturiibacter</taxon>
    </lineage>
</organism>
<sequence>MAATAPRKPSKTVVKTERGVCSTHPKQSLDSNRRTTLNVRALSGKMMKRVTDRHPPYENLLIGMKED</sequence>
<dbReference type="AlphaFoldDB" id="A0A7W8IJJ2"/>
<gene>
    <name evidence="2" type="ORF">HDF09_002032</name>
</gene>
<dbReference type="Proteomes" id="UP000568106">
    <property type="component" value="Unassembled WGS sequence"/>
</dbReference>
<evidence type="ECO:0000256" key="1">
    <source>
        <dbReference type="SAM" id="MobiDB-lite"/>
    </source>
</evidence>
<protein>
    <submittedName>
        <fullName evidence="2">Uncharacterized protein</fullName>
    </submittedName>
</protein>
<evidence type="ECO:0000313" key="3">
    <source>
        <dbReference type="Proteomes" id="UP000568106"/>
    </source>
</evidence>
<keyword evidence="3" id="KW-1185">Reference proteome</keyword>
<comment type="caution">
    <text evidence="2">The sequence shown here is derived from an EMBL/GenBank/DDBJ whole genome shotgun (WGS) entry which is preliminary data.</text>
</comment>
<dbReference type="EMBL" id="JACHDY010000002">
    <property type="protein sequence ID" value="MBB5317363.1"/>
    <property type="molecule type" value="Genomic_DNA"/>
</dbReference>
<proteinExistence type="predicted"/>